<dbReference type="Proteomes" id="UP000223968">
    <property type="component" value="Unassembled WGS sequence"/>
</dbReference>
<evidence type="ECO:0000313" key="2">
    <source>
        <dbReference type="Proteomes" id="UP000223968"/>
    </source>
</evidence>
<organism evidence="1 2">
    <name type="scientific">Helicocarpus griseus UAMH5409</name>
    <dbReference type="NCBI Taxonomy" id="1447875"/>
    <lineage>
        <taxon>Eukaryota</taxon>
        <taxon>Fungi</taxon>
        <taxon>Dikarya</taxon>
        <taxon>Ascomycota</taxon>
        <taxon>Pezizomycotina</taxon>
        <taxon>Eurotiomycetes</taxon>
        <taxon>Eurotiomycetidae</taxon>
        <taxon>Onygenales</taxon>
        <taxon>Ajellomycetaceae</taxon>
        <taxon>Helicocarpus</taxon>
    </lineage>
</organism>
<protein>
    <recommendedName>
        <fullName evidence="3">F-box domain-containing protein</fullName>
    </recommendedName>
</protein>
<gene>
    <name evidence="1" type="ORF">AJ79_07096</name>
</gene>
<name>A0A2B7X6B6_9EURO</name>
<dbReference type="AlphaFoldDB" id="A0A2B7X6B6"/>
<proteinExistence type="predicted"/>
<dbReference type="EMBL" id="PDNB01000136">
    <property type="protein sequence ID" value="PGH04439.1"/>
    <property type="molecule type" value="Genomic_DNA"/>
</dbReference>
<comment type="caution">
    <text evidence="1">The sequence shown here is derived from an EMBL/GenBank/DDBJ whole genome shotgun (WGS) entry which is preliminary data.</text>
</comment>
<evidence type="ECO:0008006" key="3">
    <source>
        <dbReference type="Google" id="ProtNLM"/>
    </source>
</evidence>
<reference evidence="1 2" key="1">
    <citation type="submission" date="2017-10" db="EMBL/GenBank/DDBJ databases">
        <title>Comparative genomics in systemic dimorphic fungi from Ajellomycetaceae.</title>
        <authorList>
            <person name="Munoz J.F."/>
            <person name="Mcewen J.G."/>
            <person name="Clay O.K."/>
            <person name="Cuomo C.A."/>
        </authorList>
    </citation>
    <scope>NUCLEOTIDE SEQUENCE [LARGE SCALE GENOMIC DNA]</scope>
    <source>
        <strain evidence="1 2">UAMH5409</strain>
    </source>
</reference>
<keyword evidence="2" id="KW-1185">Reference proteome</keyword>
<sequence>MTQELRQLVQEIEVHDWHAWSLLPPHGYENTKEIDYEELWWSAQPRVPAKILQALTTYQPQCDMQVALRKDTVFYGSFYPPLDSVESIRRLRDFKNLVSLGIALPSRQRDHFVELQKAVFDSRKLRSLSIYAIARPLNDWSPTFVTEYLWDRSRREVYCPLLAQLHLYNFCALRTFTCASLVTYLNRRLPGLNSPYLHLESQPVGSCKCSVEFDRKRIKEFLLGCDRLSELRLINCTVAADEQLFAHLGKSFRSLKLHEYEKKNQPDIPFSTKTCLDRGSLKNLGKSCPLLRNLCIDVNHEDEWFLECLELNVAKSIETRRSEPSIESTRELWKYFWERLCISPSIDAPISGKASDTFPALKSLVISSGSSYLLDVTLYRPHCL</sequence>
<evidence type="ECO:0000313" key="1">
    <source>
        <dbReference type="EMBL" id="PGH04439.1"/>
    </source>
</evidence>
<dbReference type="OrthoDB" id="3939962at2759"/>
<accession>A0A2B7X6B6</accession>